<comment type="caution">
    <text evidence="1">The sequence shown here is derived from an EMBL/GenBank/DDBJ whole genome shotgun (WGS) entry which is preliminary data.</text>
</comment>
<protein>
    <submittedName>
        <fullName evidence="1">Uncharacterized protein</fullName>
    </submittedName>
</protein>
<dbReference type="RefSeq" id="WP_101438850.1">
    <property type="nucleotide sequence ID" value="NZ_PJMY01000003.1"/>
</dbReference>
<gene>
    <name evidence="1" type="ORF">ATK30_6852</name>
</gene>
<dbReference type="Proteomes" id="UP000233750">
    <property type="component" value="Unassembled WGS sequence"/>
</dbReference>
<dbReference type="EMBL" id="PJMY01000003">
    <property type="protein sequence ID" value="PKV95919.1"/>
    <property type="molecule type" value="Genomic_DNA"/>
</dbReference>
<reference evidence="1 2" key="1">
    <citation type="submission" date="2017-12" db="EMBL/GenBank/DDBJ databases">
        <title>Sequencing the genomes of 1000 Actinobacteria strains.</title>
        <authorList>
            <person name="Klenk H.-P."/>
        </authorList>
    </citation>
    <scope>NUCLEOTIDE SEQUENCE [LARGE SCALE GENOMIC DNA]</scope>
    <source>
        <strain evidence="1 2">DSM 45165</strain>
    </source>
</reference>
<accession>A0A2N3WPX4</accession>
<evidence type="ECO:0000313" key="1">
    <source>
        <dbReference type="EMBL" id="PKV95919.1"/>
    </source>
</evidence>
<dbReference type="AlphaFoldDB" id="A0A2N3WPX4"/>
<proteinExistence type="predicted"/>
<organism evidence="1 2">
    <name type="scientific">Amycolatopsis echigonensis</name>
    <dbReference type="NCBI Taxonomy" id="2576905"/>
    <lineage>
        <taxon>Bacteria</taxon>
        <taxon>Bacillati</taxon>
        <taxon>Actinomycetota</taxon>
        <taxon>Actinomycetes</taxon>
        <taxon>Pseudonocardiales</taxon>
        <taxon>Pseudonocardiaceae</taxon>
        <taxon>Amycolatopsis</taxon>
    </lineage>
</organism>
<name>A0A2N3WPX4_9PSEU</name>
<dbReference type="OrthoDB" id="4240292at2"/>
<evidence type="ECO:0000313" key="2">
    <source>
        <dbReference type="Proteomes" id="UP000233750"/>
    </source>
</evidence>
<sequence length="249" mass="25909">MLITAYQGQSVALTGEFFTGGAVVDPATVTVAIADPTGAVELAATSAGVSRESTGVYDYTWTVPAAAPLGNHVVTWQGTSPALTVQQLLAVTAPSSATWCQLTDVPAITGVTVDLPTLLQAGITIDVACGRPYAVDVAAAANARIGSRDLYWLKTATAYQAAWLATQVDAMTRVDALAVQTGRRMLMLRDTALFLAPLARRAIQHVSWLRDRSVHVQSGLTDPAGALGANPLSAGVDALFPWSTDEGGM</sequence>
<keyword evidence="2" id="KW-1185">Reference proteome</keyword>